<reference evidence="3" key="2">
    <citation type="submission" date="2021-04" db="EMBL/GenBank/DDBJ databases">
        <authorList>
            <person name="Gilroy R."/>
        </authorList>
    </citation>
    <scope>NUCLEOTIDE SEQUENCE</scope>
    <source>
        <strain evidence="3">CHK188-4685</strain>
    </source>
</reference>
<sequence length="104" mass="11778">MDEAVKAELERLRDEDRRQNKRIEVLDESVKAIQDLVLSVHTLAHDMKGMLEEQKELGKRLDKLEQEPGNRWRRVGDKILDTAIGVLTGGVVTGAVLLASQYIK</sequence>
<keyword evidence="1" id="KW-0175">Coiled coil</keyword>
<reference evidence="3" key="1">
    <citation type="journal article" date="2021" name="PeerJ">
        <title>Extensive microbial diversity within the chicken gut microbiome revealed by metagenomics and culture.</title>
        <authorList>
            <person name="Gilroy R."/>
            <person name="Ravi A."/>
            <person name="Getino M."/>
            <person name="Pursley I."/>
            <person name="Horton D.L."/>
            <person name="Alikhan N.F."/>
            <person name="Baker D."/>
            <person name="Gharbi K."/>
            <person name="Hall N."/>
            <person name="Watson M."/>
            <person name="Adriaenssens E.M."/>
            <person name="Foster-Nyarko E."/>
            <person name="Jarju S."/>
            <person name="Secka A."/>
            <person name="Antonio M."/>
            <person name="Oren A."/>
            <person name="Chaudhuri R.R."/>
            <person name="La Ragione R."/>
            <person name="Hildebrand F."/>
            <person name="Pallen M.J."/>
        </authorList>
    </citation>
    <scope>NUCLEOTIDE SEQUENCE</scope>
    <source>
        <strain evidence="3">CHK188-4685</strain>
    </source>
</reference>
<evidence type="ECO:0000313" key="4">
    <source>
        <dbReference type="Proteomes" id="UP000886804"/>
    </source>
</evidence>
<dbReference type="AlphaFoldDB" id="A0A9D2L9Y2"/>
<organism evidence="3 4">
    <name type="scientific">Candidatus Enterocloster faecavium</name>
    <dbReference type="NCBI Taxonomy" id="2838560"/>
    <lineage>
        <taxon>Bacteria</taxon>
        <taxon>Bacillati</taxon>
        <taxon>Bacillota</taxon>
        <taxon>Clostridia</taxon>
        <taxon>Lachnospirales</taxon>
        <taxon>Lachnospiraceae</taxon>
        <taxon>Enterocloster</taxon>
    </lineage>
</organism>
<dbReference type="EMBL" id="DWYS01000145">
    <property type="protein sequence ID" value="HJB08621.1"/>
    <property type="molecule type" value="Genomic_DNA"/>
</dbReference>
<name>A0A9D2L9Y2_9FIRM</name>
<evidence type="ECO:0000313" key="3">
    <source>
        <dbReference type="EMBL" id="HJB08621.1"/>
    </source>
</evidence>
<accession>A0A9D2L9Y2</accession>
<dbReference type="Proteomes" id="UP000886804">
    <property type="component" value="Unassembled WGS sequence"/>
</dbReference>
<feature type="coiled-coil region" evidence="1">
    <location>
        <begin position="6"/>
        <end position="67"/>
    </location>
</feature>
<protein>
    <recommendedName>
        <fullName evidence="5">Hemolysin XhlA</fullName>
    </recommendedName>
</protein>
<proteinExistence type="predicted"/>
<feature type="transmembrane region" description="Helical" evidence="2">
    <location>
        <begin position="79"/>
        <end position="103"/>
    </location>
</feature>
<keyword evidence="2" id="KW-0812">Transmembrane</keyword>
<evidence type="ECO:0008006" key="5">
    <source>
        <dbReference type="Google" id="ProtNLM"/>
    </source>
</evidence>
<comment type="caution">
    <text evidence="3">The sequence shown here is derived from an EMBL/GenBank/DDBJ whole genome shotgun (WGS) entry which is preliminary data.</text>
</comment>
<gene>
    <name evidence="3" type="ORF">H9716_12300</name>
</gene>
<keyword evidence="2" id="KW-1133">Transmembrane helix</keyword>
<keyword evidence="2" id="KW-0472">Membrane</keyword>
<evidence type="ECO:0000256" key="2">
    <source>
        <dbReference type="SAM" id="Phobius"/>
    </source>
</evidence>
<evidence type="ECO:0000256" key="1">
    <source>
        <dbReference type="SAM" id="Coils"/>
    </source>
</evidence>